<dbReference type="InterPro" id="IPR005835">
    <property type="entry name" value="NTP_transferase_dom"/>
</dbReference>
<name>A0AAU9BVM2_9GAMM</name>
<accession>A0AAU9BVM2</accession>
<dbReference type="Pfam" id="PF00483">
    <property type="entry name" value="NTP_transferase"/>
    <property type="match status" value="1"/>
</dbReference>
<dbReference type="GO" id="GO:0016779">
    <property type="term" value="F:nucleotidyltransferase activity"/>
    <property type="evidence" value="ECO:0007669"/>
    <property type="project" value="UniProtKB-KW"/>
</dbReference>
<dbReference type="Gene3D" id="3.90.550.10">
    <property type="entry name" value="Spore Coat Polysaccharide Biosynthesis Protein SpsA, Chain A"/>
    <property type="match status" value="1"/>
</dbReference>
<dbReference type="PANTHER" id="PTHR43584">
    <property type="entry name" value="NUCLEOTIDYL TRANSFERASE"/>
    <property type="match status" value="1"/>
</dbReference>
<keyword evidence="5" id="KW-1185">Reference proteome</keyword>
<feature type="domain" description="Nucleotidyl transferase" evidence="3">
    <location>
        <begin position="2"/>
        <end position="119"/>
    </location>
</feature>
<dbReference type="PANTHER" id="PTHR43584:SF8">
    <property type="entry name" value="N-ACETYLMURAMATE ALPHA-1-PHOSPHATE URIDYLYLTRANSFERASE"/>
    <property type="match status" value="1"/>
</dbReference>
<dbReference type="Proteomes" id="UP001321825">
    <property type="component" value="Chromosome"/>
</dbReference>
<evidence type="ECO:0000313" key="5">
    <source>
        <dbReference type="Proteomes" id="UP001321825"/>
    </source>
</evidence>
<dbReference type="InterPro" id="IPR054790">
    <property type="entry name" value="MurU"/>
</dbReference>
<dbReference type="InterPro" id="IPR029044">
    <property type="entry name" value="Nucleotide-diphossugar_trans"/>
</dbReference>
<evidence type="ECO:0000259" key="3">
    <source>
        <dbReference type="Pfam" id="PF00483"/>
    </source>
</evidence>
<dbReference type="CDD" id="cd06422">
    <property type="entry name" value="NTP_transferase_like_1"/>
    <property type="match status" value="1"/>
</dbReference>
<keyword evidence="2 4" id="KW-0548">Nucleotidyltransferase</keyword>
<gene>
    <name evidence="4" type="ORF">MIT9_P2399</name>
</gene>
<evidence type="ECO:0000256" key="1">
    <source>
        <dbReference type="ARBA" id="ARBA00022679"/>
    </source>
</evidence>
<dbReference type="EC" id="2.7.7.99" evidence="4"/>
<protein>
    <submittedName>
        <fullName evidence="4">N-acetyl-alpha-D-muramate 1-phosphate uridylyltransferase</fullName>
        <ecNumber evidence="4">2.7.7.99</ecNumber>
    </submittedName>
</protein>
<proteinExistence type="predicted"/>
<dbReference type="KEGG" id="mcau:MIT9_P2399"/>
<sequence>MKAMILAAGRGERLRPLTDRLPKPLVEVAGKPLIVHLIEALARAGFRDLVVNLGYRGAQIREALGDGSAFGVDIAYSPEPEAALETGGGIFQALPQLSDPFLVVNGDLGTDYPFARLSALPAGDALAHLVLVPNPPHHPAGDFALEAGRVLPEGMRRYTFSGIGVYRQALFAGCRPGRFPLAPLLRRAAAAGRVSGEVYQGAWSDIGTPGRLAAWRRQLRKRGGEPS</sequence>
<dbReference type="EMBL" id="AP024714">
    <property type="protein sequence ID" value="BCX82811.1"/>
    <property type="molecule type" value="Genomic_DNA"/>
</dbReference>
<dbReference type="InterPro" id="IPR050065">
    <property type="entry name" value="GlmU-like"/>
</dbReference>
<evidence type="ECO:0000256" key="2">
    <source>
        <dbReference type="ARBA" id="ARBA00022695"/>
    </source>
</evidence>
<dbReference type="RefSeq" id="WP_317705199.1">
    <property type="nucleotide sequence ID" value="NZ_AP024714.1"/>
</dbReference>
<dbReference type="SUPFAM" id="SSF53448">
    <property type="entry name" value="Nucleotide-diphospho-sugar transferases"/>
    <property type="match status" value="1"/>
</dbReference>
<dbReference type="AlphaFoldDB" id="A0AAU9BVM2"/>
<keyword evidence="1 4" id="KW-0808">Transferase</keyword>
<evidence type="ECO:0000313" key="4">
    <source>
        <dbReference type="EMBL" id="BCX82811.1"/>
    </source>
</evidence>
<dbReference type="NCBIfam" id="NF045761">
    <property type="entry name" value="NAMPUrTaseMurU"/>
    <property type="match status" value="1"/>
</dbReference>
<organism evidence="4 5">
    <name type="scientific">Methylomarinovum caldicuralii</name>
    <dbReference type="NCBI Taxonomy" id="438856"/>
    <lineage>
        <taxon>Bacteria</taxon>
        <taxon>Pseudomonadati</taxon>
        <taxon>Pseudomonadota</taxon>
        <taxon>Gammaproteobacteria</taxon>
        <taxon>Methylococcales</taxon>
        <taxon>Methylothermaceae</taxon>
        <taxon>Methylomarinovum</taxon>
    </lineage>
</organism>
<reference evidence="5" key="1">
    <citation type="journal article" date="2024" name="Int. J. Syst. Evol. Microbiol.">
        <title>Methylomarinovum tepidoasis sp. nov., a moderately thermophilic methanotroph of the family Methylothermaceae isolated from a deep-sea hydrothermal field.</title>
        <authorList>
            <person name="Hirayama H."/>
            <person name="Takaki Y."/>
            <person name="Abe M."/>
            <person name="Miyazaki M."/>
            <person name="Uematsu K."/>
            <person name="Matsui Y."/>
            <person name="Takai K."/>
        </authorList>
    </citation>
    <scope>NUCLEOTIDE SEQUENCE [LARGE SCALE GENOMIC DNA]</scope>
    <source>
        <strain evidence="5">IT-9</strain>
    </source>
</reference>